<dbReference type="Proteomes" id="UP000565455">
    <property type="component" value="Unassembled WGS sequence"/>
</dbReference>
<dbReference type="RefSeq" id="WP_182592068.1">
    <property type="nucleotide sequence ID" value="NZ_JACJIM010000003.1"/>
</dbReference>
<keyword evidence="2" id="KW-1185">Reference proteome</keyword>
<dbReference type="GeneID" id="96604222"/>
<evidence type="ECO:0000313" key="1">
    <source>
        <dbReference type="EMBL" id="MBA9063135.1"/>
    </source>
</evidence>
<protein>
    <submittedName>
        <fullName evidence="1">Uncharacterized protein</fullName>
    </submittedName>
</protein>
<evidence type="ECO:0000313" key="2">
    <source>
        <dbReference type="Proteomes" id="UP000565455"/>
    </source>
</evidence>
<sequence length="134" mass="14299">MILTPVPADQVDAIWPVAEPWLARVCDRPESDLTLEGLRALCRAGEGQLVLIGPAGGAPVAAGVTQVRQHRDESRSCWVLAVGGGGARAWRHTLALIEAGARRLGCATVEFAGRSGWAGLLPDYDSYTHFRKAL</sequence>
<dbReference type="EMBL" id="JACJIM010000003">
    <property type="protein sequence ID" value="MBA9063135.1"/>
    <property type="molecule type" value="Genomic_DNA"/>
</dbReference>
<gene>
    <name evidence="1" type="ORF">GGQ91_002523</name>
</gene>
<name>A0ABR6DAL0_9HYPH</name>
<comment type="caution">
    <text evidence="1">The sequence shown here is derived from an EMBL/GenBank/DDBJ whole genome shotgun (WGS) entry which is preliminary data.</text>
</comment>
<proteinExistence type="predicted"/>
<organism evidence="1 2">
    <name type="scientific">Methylobacterium fujisawaense</name>
    <dbReference type="NCBI Taxonomy" id="107400"/>
    <lineage>
        <taxon>Bacteria</taxon>
        <taxon>Pseudomonadati</taxon>
        <taxon>Pseudomonadota</taxon>
        <taxon>Alphaproteobacteria</taxon>
        <taxon>Hyphomicrobiales</taxon>
        <taxon>Methylobacteriaceae</taxon>
        <taxon>Methylobacterium</taxon>
    </lineage>
</organism>
<accession>A0ABR6DAL0</accession>
<reference evidence="1 2" key="1">
    <citation type="submission" date="2020-08" db="EMBL/GenBank/DDBJ databases">
        <title>Genomic Encyclopedia of Type Strains, Phase IV (KMG-IV): sequencing the most valuable type-strain genomes for metagenomic binning, comparative biology and taxonomic classification.</title>
        <authorList>
            <person name="Goeker M."/>
        </authorList>
    </citation>
    <scope>NUCLEOTIDE SEQUENCE [LARGE SCALE GENOMIC DNA]</scope>
    <source>
        <strain evidence="1 2">DSM 5686</strain>
    </source>
</reference>